<sequence length="76" mass="8727">MDIKIQQALFLIPPIYPSARFIVYFILEKGVEPYGPMNLSIPLDPVTLRGSKIHTLAARKLIQDIEERTSFIHKHP</sequence>
<keyword evidence="2" id="KW-1185">Reference proteome</keyword>
<dbReference type="EMBL" id="CAJVQB010058387">
    <property type="protein sequence ID" value="CAG8838563.1"/>
    <property type="molecule type" value="Genomic_DNA"/>
</dbReference>
<evidence type="ECO:0000313" key="1">
    <source>
        <dbReference type="EMBL" id="CAG8838563.1"/>
    </source>
</evidence>
<evidence type="ECO:0000313" key="2">
    <source>
        <dbReference type="Proteomes" id="UP000789901"/>
    </source>
</evidence>
<comment type="caution">
    <text evidence="1">The sequence shown here is derived from an EMBL/GenBank/DDBJ whole genome shotgun (WGS) entry which is preliminary data.</text>
</comment>
<gene>
    <name evidence="1" type="ORF">GMARGA_LOCUS34040</name>
</gene>
<accession>A0ABN7WTA2</accession>
<protein>
    <submittedName>
        <fullName evidence="1">29138_t:CDS:1</fullName>
    </submittedName>
</protein>
<organism evidence="1 2">
    <name type="scientific">Gigaspora margarita</name>
    <dbReference type="NCBI Taxonomy" id="4874"/>
    <lineage>
        <taxon>Eukaryota</taxon>
        <taxon>Fungi</taxon>
        <taxon>Fungi incertae sedis</taxon>
        <taxon>Mucoromycota</taxon>
        <taxon>Glomeromycotina</taxon>
        <taxon>Glomeromycetes</taxon>
        <taxon>Diversisporales</taxon>
        <taxon>Gigasporaceae</taxon>
        <taxon>Gigaspora</taxon>
    </lineage>
</organism>
<name>A0ABN7WTA2_GIGMA</name>
<dbReference type="Proteomes" id="UP000789901">
    <property type="component" value="Unassembled WGS sequence"/>
</dbReference>
<proteinExistence type="predicted"/>
<reference evidence="1 2" key="1">
    <citation type="submission" date="2021-06" db="EMBL/GenBank/DDBJ databases">
        <authorList>
            <person name="Kallberg Y."/>
            <person name="Tangrot J."/>
            <person name="Rosling A."/>
        </authorList>
    </citation>
    <scope>NUCLEOTIDE SEQUENCE [LARGE SCALE GENOMIC DNA]</scope>
    <source>
        <strain evidence="1 2">120-4 pot B 10/14</strain>
    </source>
</reference>